<keyword evidence="3" id="KW-1185">Reference proteome</keyword>
<proteinExistence type="predicted"/>
<name>A0A183J4Z3_9BILA</name>
<dbReference type="EMBL" id="UZAM01014815">
    <property type="protein sequence ID" value="VDP35847.1"/>
    <property type="molecule type" value="Genomic_DNA"/>
</dbReference>
<evidence type="ECO:0000313" key="3">
    <source>
        <dbReference type="Proteomes" id="UP000270296"/>
    </source>
</evidence>
<dbReference type="WBParaSite" id="SBAD_0001131701-mRNA-1">
    <property type="protein sequence ID" value="SBAD_0001131701-mRNA-1"/>
    <property type="gene ID" value="SBAD_0001131701"/>
</dbReference>
<reference evidence="4" key="1">
    <citation type="submission" date="2016-06" db="UniProtKB">
        <authorList>
            <consortium name="WormBaseParasite"/>
        </authorList>
    </citation>
    <scope>IDENTIFICATION</scope>
</reference>
<evidence type="ECO:0000313" key="2">
    <source>
        <dbReference type="EMBL" id="VDP35847.1"/>
    </source>
</evidence>
<dbReference type="Proteomes" id="UP000270296">
    <property type="component" value="Unassembled WGS sequence"/>
</dbReference>
<accession>A0A183J4Z3</accession>
<organism evidence="4">
    <name type="scientific">Soboliphyme baturini</name>
    <dbReference type="NCBI Taxonomy" id="241478"/>
    <lineage>
        <taxon>Eukaryota</taxon>
        <taxon>Metazoa</taxon>
        <taxon>Ecdysozoa</taxon>
        <taxon>Nematoda</taxon>
        <taxon>Enoplea</taxon>
        <taxon>Dorylaimia</taxon>
        <taxon>Dioctophymatida</taxon>
        <taxon>Dioctophymatoidea</taxon>
        <taxon>Soboliphymatidae</taxon>
        <taxon>Soboliphyme</taxon>
    </lineage>
</organism>
<protein>
    <submittedName>
        <fullName evidence="2 4">Uncharacterized protein</fullName>
    </submittedName>
</protein>
<sequence length="88" mass="10037">MGISRGSRNKANYIKRPAYSLDEQDDDDNTTQRNDLGWSSLNRGRAELILGNRARRSIAEWQKILGNVDVIPNPRQKSAANVCLYFEK</sequence>
<reference evidence="2 3" key="2">
    <citation type="submission" date="2018-11" db="EMBL/GenBank/DDBJ databases">
        <authorList>
            <consortium name="Pathogen Informatics"/>
        </authorList>
    </citation>
    <scope>NUCLEOTIDE SEQUENCE [LARGE SCALE GENOMIC DNA]</scope>
</reference>
<gene>
    <name evidence="2" type="ORF">SBAD_LOCUS10941</name>
</gene>
<evidence type="ECO:0000256" key="1">
    <source>
        <dbReference type="SAM" id="MobiDB-lite"/>
    </source>
</evidence>
<evidence type="ECO:0000313" key="4">
    <source>
        <dbReference type="WBParaSite" id="SBAD_0001131701-mRNA-1"/>
    </source>
</evidence>
<dbReference type="AlphaFoldDB" id="A0A183J4Z3"/>
<feature type="region of interest" description="Disordered" evidence="1">
    <location>
        <begin position="1"/>
        <end position="37"/>
    </location>
</feature>